<dbReference type="InterPro" id="IPR027417">
    <property type="entry name" value="P-loop_NTPase"/>
</dbReference>
<dbReference type="SUPFAM" id="SSF52540">
    <property type="entry name" value="P-loop containing nucleoside triphosphate hydrolases"/>
    <property type="match status" value="1"/>
</dbReference>
<dbReference type="Pfam" id="PF13175">
    <property type="entry name" value="AAA_15"/>
    <property type="match status" value="1"/>
</dbReference>
<dbReference type="PANTHER" id="PTHR32182:SF22">
    <property type="entry name" value="ATP-DEPENDENT ENDONUCLEASE, OLD FAMILY-RELATED"/>
    <property type="match status" value="1"/>
</dbReference>
<dbReference type="AlphaFoldDB" id="A0A1S9U6E0"/>
<dbReference type="GO" id="GO:0006302">
    <property type="term" value="P:double-strand break repair"/>
    <property type="evidence" value="ECO:0007669"/>
    <property type="project" value="TreeGrafter"/>
</dbReference>
<proteinExistence type="predicted"/>
<dbReference type="GO" id="GO:0000731">
    <property type="term" value="P:DNA synthesis involved in DNA repair"/>
    <property type="evidence" value="ECO:0007669"/>
    <property type="project" value="TreeGrafter"/>
</dbReference>
<evidence type="ECO:0000313" key="2">
    <source>
        <dbReference type="EMBL" id="OOR17793.1"/>
    </source>
</evidence>
<organism evidence="2 3">
    <name type="scientific">Bacillus cereus</name>
    <dbReference type="NCBI Taxonomy" id="1396"/>
    <lineage>
        <taxon>Bacteria</taxon>
        <taxon>Bacillati</taxon>
        <taxon>Bacillota</taxon>
        <taxon>Bacilli</taxon>
        <taxon>Bacillales</taxon>
        <taxon>Bacillaceae</taxon>
        <taxon>Bacillus</taxon>
        <taxon>Bacillus cereus group</taxon>
    </lineage>
</organism>
<gene>
    <name evidence="2" type="ORF">BW892_27085</name>
</gene>
<comment type="caution">
    <text evidence="2">The sequence shown here is derived from an EMBL/GenBank/DDBJ whole genome shotgun (WGS) entry which is preliminary data.</text>
</comment>
<accession>A0A1S9U6E0</accession>
<dbReference type="RefSeq" id="WP_179117596.1">
    <property type="nucleotide sequence ID" value="NZ_MUAL01000126.1"/>
</dbReference>
<sequence>MFPQLLFVYIDSLRTCFDKQDFCFTNNFDISFNENDLNISTRRNPYIGLWGDKISDINLIVGKNGSGKTTLLDLLGSTKNRRMEILRKPKTDALGKMIFEEWFAVYHIVEDIFVIEGYNPHLIKNLDNLPSGISNEFSICIKYDFKNKRAKYFEYIQSTKHGRFSLSQKLVSLYLSNNRNRDWFSGNVILKEQDIFVGFQRLYLNNPQLSNIYTFLSKGYKGIEEDFTAKNVKCVLERKMIFDSFSKSDIIKSLNLKLYKDKEKILIFKNDTSLNFFKSRLENKNDEWTTKEKFIIKFLESIILDLWFNVGGYEFNNNLEYIKNIDSILFLDDDFESRINYLLQVLQVIFDALESEKVIEQYIYNLNFIKEYISILVSINKRYFKSDRTMSVNLNWDYDEKIFNLLTLYDRYIENEYQLFHFINIKFKNMSVGELELANGFANLYAAIQVATLNKQIDTVLLLLDEPDASFHPEWSRRYIYNICQFLNNNDFEREVKFQILITTHSPFIISDIPKEHITCINVIEAPFGTLKREVKKADFGLMSNFYDIIKNDFFITSPIGEYAKSIFKEIVEKINDLEKKDQGEIDNLKEIISSIGDEMIRIKLQQLLNEKEVELLPEEERIKGRIKELEMELNKLKNMQGWESND</sequence>
<dbReference type="Proteomes" id="UP000191124">
    <property type="component" value="Unassembled WGS sequence"/>
</dbReference>
<dbReference type="EMBL" id="MUAL01000126">
    <property type="protein sequence ID" value="OOR17793.1"/>
    <property type="molecule type" value="Genomic_DNA"/>
</dbReference>
<protein>
    <recommendedName>
        <fullName evidence="1">Endonuclease GajA/Old nuclease/RecF-like AAA domain-containing protein</fullName>
    </recommendedName>
</protein>
<reference evidence="2 3" key="1">
    <citation type="submission" date="2017-01" db="EMBL/GenBank/DDBJ databases">
        <title>Bacillus cereus isolates.</title>
        <authorList>
            <person name="Beno S.M."/>
        </authorList>
    </citation>
    <scope>NUCLEOTIDE SEQUENCE [LARGE SCALE GENOMIC DNA]</scope>
    <source>
        <strain evidence="2 3">FSL M7-1219</strain>
    </source>
</reference>
<feature type="domain" description="Endonuclease GajA/Old nuclease/RecF-like AAA" evidence="1">
    <location>
        <begin position="54"/>
        <end position="510"/>
    </location>
</feature>
<dbReference type="CDD" id="cd00267">
    <property type="entry name" value="ABC_ATPase"/>
    <property type="match status" value="1"/>
</dbReference>
<dbReference type="PANTHER" id="PTHR32182">
    <property type="entry name" value="DNA REPLICATION AND REPAIR PROTEIN RECF"/>
    <property type="match status" value="1"/>
</dbReference>
<name>A0A1S9U6E0_BACCE</name>
<dbReference type="InterPro" id="IPR041685">
    <property type="entry name" value="AAA_GajA/Old/RecF-like"/>
</dbReference>
<evidence type="ECO:0000313" key="3">
    <source>
        <dbReference type="Proteomes" id="UP000191124"/>
    </source>
</evidence>
<evidence type="ECO:0000259" key="1">
    <source>
        <dbReference type="Pfam" id="PF13175"/>
    </source>
</evidence>
<dbReference type="Gene3D" id="3.40.50.300">
    <property type="entry name" value="P-loop containing nucleotide triphosphate hydrolases"/>
    <property type="match status" value="1"/>
</dbReference>